<dbReference type="EMBL" id="JACGCI010000181">
    <property type="protein sequence ID" value="KAF6742533.1"/>
    <property type="molecule type" value="Genomic_DNA"/>
</dbReference>
<organism evidence="2 3">
    <name type="scientific">Ephemerocybe angulata</name>
    <dbReference type="NCBI Taxonomy" id="980116"/>
    <lineage>
        <taxon>Eukaryota</taxon>
        <taxon>Fungi</taxon>
        <taxon>Dikarya</taxon>
        <taxon>Basidiomycota</taxon>
        <taxon>Agaricomycotina</taxon>
        <taxon>Agaricomycetes</taxon>
        <taxon>Agaricomycetidae</taxon>
        <taxon>Agaricales</taxon>
        <taxon>Agaricineae</taxon>
        <taxon>Psathyrellaceae</taxon>
        <taxon>Ephemerocybe</taxon>
    </lineage>
</organism>
<reference evidence="2 3" key="1">
    <citation type="submission" date="2020-07" db="EMBL/GenBank/DDBJ databases">
        <title>Comparative genomics of pyrophilous fungi reveals a link between fire events and developmental genes.</title>
        <authorList>
            <consortium name="DOE Joint Genome Institute"/>
            <person name="Steindorff A.S."/>
            <person name="Carver A."/>
            <person name="Calhoun S."/>
            <person name="Stillman K."/>
            <person name="Liu H."/>
            <person name="Lipzen A."/>
            <person name="Pangilinan J."/>
            <person name="Labutti K."/>
            <person name="Bruns T.D."/>
            <person name="Grigoriev I.V."/>
        </authorList>
    </citation>
    <scope>NUCLEOTIDE SEQUENCE [LARGE SCALE GENOMIC DNA]</scope>
    <source>
        <strain evidence="2 3">CBS 144469</strain>
    </source>
</reference>
<dbReference type="OrthoDB" id="3121631at2759"/>
<feature type="region of interest" description="Disordered" evidence="1">
    <location>
        <begin position="1"/>
        <end position="21"/>
    </location>
</feature>
<dbReference type="Proteomes" id="UP000521943">
    <property type="component" value="Unassembled WGS sequence"/>
</dbReference>
<feature type="region of interest" description="Disordered" evidence="1">
    <location>
        <begin position="70"/>
        <end position="91"/>
    </location>
</feature>
<evidence type="ECO:0000313" key="3">
    <source>
        <dbReference type="Proteomes" id="UP000521943"/>
    </source>
</evidence>
<evidence type="ECO:0000313" key="2">
    <source>
        <dbReference type="EMBL" id="KAF6742533.1"/>
    </source>
</evidence>
<proteinExistence type="predicted"/>
<protein>
    <submittedName>
        <fullName evidence="2">Uncharacterized protein</fullName>
    </submittedName>
</protein>
<dbReference type="AlphaFoldDB" id="A0A8H6LSV5"/>
<sequence>MGRPALYKTEEEKKAAACARSRRYYDSHRDNICRSRKAKYELKKSNTTLEAVNPATVKKKPIKGEEELRFDNRRKSRQSYQRNKSQAKVEVRKKILLGDTESAQSNTAHRREQNKAVWEEHTAYLRSYYELDILRNVPLRAFLGGAANRYMQSSALDEFEQTLSQLNRLNDGVQAHEEDIAKEVGAGAHLDSLKSLSESILITTRMVRDMAAVATDCGADVFIDWYSDGFLLYQRSELP</sequence>
<keyword evidence="3" id="KW-1185">Reference proteome</keyword>
<evidence type="ECO:0000256" key="1">
    <source>
        <dbReference type="SAM" id="MobiDB-lite"/>
    </source>
</evidence>
<name>A0A8H6LSV5_9AGAR</name>
<comment type="caution">
    <text evidence="2">The sequence shown here is derived from an EMBL/GenBank/DDBJ whole genome shotgun (WGS) entry which is preliminary data.</text>
</comment>
<gene>
    <name evidence="2" type="ORF">DFP72DRAFT_1081837</name>
</gene>
<accession>A0A8H6LSV5</accession>